<dbReference type="AlphaFoldDB" id="A0A8H5HT86"/>
<dbReference type="EMBL" id="JAACJN010000024">
    <property type="protein sequence ID" value="KAF5389080.1"/>
    <property type="molecule type" value="Genomic_DNA"/>
</dbReference>
<organism evidence="2 3">
    <name type="scientific">Collybiopsis confluens</name>
    <dbReference type="NCBI Taxonomy" id="2823264"/>
    <lineage>
        <taxon>Eukaryota</taxon>
        <taxon>Fungi</taxon>
        <taxon>Dikarya</taxon>
        <taxon>Basidiomycota</taxon>
        <taxon>Agaricomycotina</taxon>
        <taxon>Agaricomycetes</taxon>
        <taxon>Agaricomycetidae</taxon>
        <taxon>Agaricales</taxon>
        <taxon>Marasmiineae</taxon>
        <taxon>Omphalotaceae</taxon>
        <taxon>Collybiopsis</taxon>
    </lineage>
</organism>
<name>A0A8H5HT86_9AGAR</name>
<protein>
    <submittedName>
        <fullName evidence="2">Uncharacterized protein</fullName>
    </submittedName>
</protein>
<dbReference type="Proteomes" id="UP000518752">
    <property type="component" value="Unassembled WGS sequence"/>
</dbReference>
<dbReference type="EMBL" id="JAACJN010000357">
    <property type="protein sequence ID" value="KAF5346275.1"/>
    <property type="molecule type" value="Genomic_DNA"/>
</dbReference>
<reference evidence="2 3" key="1">
    <citation type="journal article" date="2020" name="ISME J.">
        <title>Uncovering the hidden diversity of litter-decomposition mechanisms in mushroom-forming fungi.</title>
        <authorList>
            <person name="Floudas D."/>
            <person name="Bentzer J."/>
            <person name="Ahren D."/>
            <person name="Johansson T."/>
            <person name="Persson P."/>
            <person name="Tunlid A."/>
        </authorList>
    </citation>
    <scope>NUCLEOTIDE SEQUENCE [LARGE SCALE GENOMIC DNA]</scope>
    <source>
        <strain evidence="2 3">CBS 406.79</strain>
    </source>
</reference>
<gene>
    <name evidence="2" type="ORF">D9757_004938</name>
    <name evidence="1" type="ORF">D9757_014649</name>
</gene>
<comment type="caution">
    <text evidence="2">The sequence shown here is derived from an EMBL/GenBank/DDBJ whole genome shotgun (WGS) entry which is preliminary data.</text>
</comment>
<dbReference type="OrthoDB" id="3220614at2759"/>
<sequence length="157" mass="17522">MKSSNNLLDSYDFMKDCIGSNRLEELLVKAIQVSDAISQDVQDLKYLIVRYAEDTLDETLIPRFALNTSKTDELENGQIQASQPPSFFYPNLGIAVSKDVNSIFDGLVQGWLIVQTLVHLFLGASNARKFCENFNNASSQMASAFISSQNPRQHPQA</sequence>
<evidence type="ECO:0000313" key="3">
    <source>
        <dbReference type="Proteomes" id="UP000518752"/>
    </source>
</evidence>
<keyword evidence="3" id="KW-1185">Reference proteome</keyword>
<evidence type="ECO:0000313" key="1">
    <source>
        <dbReference type="EMBL" id="KAF5346275.1"/>
    </source>
</evidence>
<accession>A0A8H5HT86</accession>
<evidence type="ECO:0000313" key="2">
    <source>
        <dbReference type="EMBL" id="KAF5389080.1"/>
    </source>
</evidence>
<proteinExistence type="predicted"/>